<evidence type="ECO:0000259" key="1">
    <source>
        <dbReference type="Pfam" id="PF07727"/>
    </source>
</evidence>
<organism evidence="2 3">
    <name type="scientific">Cucumis melo var. makuwa</name>
    <name type="common">Oriental melon</name>
    <dbReference type="NCBI Taxonomy" id="1194695"/>
    <lineage>
        <taxon>Eukaryota</taxon>
        <taxon>Viridiplantae</taxon>
        <taxon>Streptophyta</taxon>
        <taxon>Embryophyta</taxon>
        <taxon>Tracheophyta</taxon>
        <taxon>Spermatophyta</taxon>
        <taxon>Magnoliopsida</taxon>
        <taxon>eudicotyledons</taxon>
        <taxon>Gunneridae</taxon>
        <taxon>Pentapetalae</taxon>
        <taxon>rosids</taxon>
        <taxon>fabids</taxon>
        <taxon>Cucurbitales</taxon>
        <taxon>Cucurbitaceae</taxon>
        <taxon>Benincaseae</taxon>
        <taxon>Cucumis</taxon>
    </lineage>
</organism>
<sequence length="108" mass="12152">MFINRQGSEFLIIQIYVNDIIFGDISSACVENFISQMKAEFEMSMVGELAFFLGTVDYGLWYTFDTTVVLIWYCDADKAECSDDQVEYIAAGSNCSKLQSAGRVIPKN</sequence>
<dbReference type="EMBL" id="SSTE01003650">
    <property type="protein sequence ID" value="KAA0062989.1"/>
    <property type="molecule type" value="Genomic_DNA"/>
</dbReference>
<dbReference type="Pfam" id="PF07727">
    <property type="entry name" value="RVT_2"/>
    <property type="match status" value="1"/>
</dbReference>
<protein>
    <submittedName>
        <fullName evidence="2">Mitochondrial protein</fullName>
    </submittedName>
</protein>
<comment type="caution">
    <text evidence="2">The sequence shown here is derived from an EMBL/GenBank/DDBJ whole genome shotgun (WGS) entry which is preliminary data.</text>
</comment>
<reference evidence="2 3" key="1">
    <citation type="submission" date="2019-08" db="EMBL/GenBank/DDBJ databases">
        <title>Draft genome sequences of two oriental melons (Cucumis melo L. var makuwa).</title>
        <authorList>
            <person name="Kwon S.-Y."/>
        </authorList>
    </citation>
    <scope>NUCLEOTIDE SEQUENCE [LARGE SCALE GENOMIC DNA]</scope>
    <source>
        <strain evidence="3">cv. SW 3</strain>
        <tissue evidence="2">Leaf</tissue>
    </source>
</reference>
<proteinExistence type="predicted"/>
<dbReference type="InterPro" id="IPR013103">
    <property type="entry name" value="RVT_2"/>
</dbReference>
<evidence type="ECO:0000313" key="3">
    <source>
        <dbReference type="Proteomes" id="UP000321393"/>
    </source>
</evidence>
<dbReference type="AlphaFoldDB" id="A0A5A7VBK8"/>
<dbReference type="OrthoDB" id="1741890at2759"/>
<accession>A0A5A7VBK8</accession>
<evidence type="ECO:0000313" key="2">
    <source>
        <dbReference type="EMBL" id="KAA0062989.1"/>
    </source>
</evidence>
<dbReference type="Proteomes" id="UP000321393">
    <property type="component" value="Unassembled WGS sequence"/>
</dbReference>
<feature type="domain" description="Reverse transcriptase Ty1/copia-type" evidence="1">
    <location>
        <begin position="1"/>
        <end position="54"/>
    </location>
</feature>
<gene>
    <name evidence="2" type="ORF">E6C27_scaffold468G00890</name>
</gene>
<name>A0A5A7VBK8_CUCMM</name>